<dbReference type="GO" id="GO:0005576">
    <property type="term" value="C:extracellular region"/>
    <property type="evidence" value="ECO:0007669"/>
    <property type="project" value="InterPro"/>
</dbReference>
<dbReference type="SUPFAM" id="SSF55797">
    <property type="entry name" value="PR-1-like"/>
    <property type="match status" value="1"/>
</dbReference>
<organism evidence="3 4">
    <name type="scientific">Tilletia indica</name>
    <dbReference type="NCBI Taxonomy" id="43049"/>
    <lineage>
        <taxon>Eukaryota</taxon>
        <taxon>Fungi</taxon>
        <taxon>Dikarya</taxon>
        <taxon>Basidiomycota</taxon>
        <taxon>Ustilaginomycotina</taxon>
        <taxon>Exobasidiomycetes</taxon>
        <taxon>Tilletiales</taxon>
        <taxon>Tilletiaceae</taxon>
        <taxon>Tilletia</taxon>
    </lineage>
</organism>
<protein>
    <submittedName>
        <fullName evidence="3">Uncharacterized protein</fullName>
    </submittedName>
</protein>
<dbReference type="InterPro" id="IPR018244">
    <property type="entry name" value="Allrgn_V5/Tpx1_CS"/>
</dbReference>
<feature type="signal peptide" evidence="2">
    <location>
        <begin position="1"/>
        <end position="24"/>
    </location>
</feature>
<feature type="chain" id="PRO_5043534154" evidence="2">
    <location>
        <begin position="25"/>
        <end position="510"/>
    </location>
</feature>
<dbReference type="Proteomes" id="UP000077521">
    <property type="component" value="Unassembled WGS sequence"/>
</dbReference>
<dbReference type="AlphaFoldDB" id="A0A177TUN1"/>
<dbReference type="PROSITE" id="PS01009">
    <property type="entry name" value="CRISP_1"/>
    <property type="match status" value="1"/>
</dbReference>
<name>A0A177TUN1_9BASI</name>
<dbReference type="SMART" id="SM00198">
    <property type="entry name" value="SCP"/>
    <property type="match status" value="1"/>
</dbReference>
<gene>
    <name evidence="3" type="ORF">A4X13_0g5722</name>
</gene>
<evidence type="ECO:0000313" key="3">
    <source>
        <dbReference type="EMBL" id="KAE8246584.1"/>
    </source>
</evidence>
<dbReference type="InterPro" id="IPR014044">
    <property type="entry name" value="CAP_dom"/>
</dbReference>
<reference evidence="3" key="2">
    <citation type="journal article" date="2019" name="IMA Fungus">
        <title>Genome sequencing and comparison of five Tilletia species to identify candidate genes for the detection of regulated species infecting wheat.</title>
        <authorList>
            <person name="Nguyen H.D.T."/>
            <person name="Sultana T."/>
            <person name="Kesanakurti P."/>
            <person name="Hambleton S."/>
        </authorList>
    </citation>
    <scope>NUCLEOTIDE SEQUENCE</scope>
    <source>
        <strain evidence="3">DAOMC 236416</strain>
    </source>
</reference>
<keyword evidence="2" id="KW-0732">Signal</keyword>
<keyword evidence="4" id="KW-1185">Reference proteome</keyword>
<dbReference type="PANTHER" id="PTHR10334">
    <property type="entry name" value="CYSTEINE-RICH SECRETORY PROTEIN-RELATED"/>
    <property type="match status" value="1"/>
</dbReference>
<comment type="caution">
    <text evidence="3">The sequence shown here is derived from an EMBL/GenBank/DDBJ whole genome shotgun (WGS) entry which is preliminary data.</text>
</comment>
<dbReference type="PRINTS" id="PR00837">
    <property type="entry name" value="V5TPXLIKE"/>
</dbReference>
<evidence type="ECO:0000256" key="1">
    <source>
        <dbReference type="SAM" id="MobiDB-lite"/>
    </source>
</evidence>
<accession>A0A177TUN1</accession>
<feature type="region of interest" description="Disordered" evidence="1">
    <location>
        <begin position="85"/>
        <end position="114"/>
    </location>
</feature>
<dbReference type="Pfam" id="PF00188">
    <property type="entry name" value="CAP"/>
    <property type="match status" value="1"/>
</dbReference>
<proteinExistence type="predicted"/>
<evidence type="ECO:0000256" key="2">
    <source>
        <dbReference type="SAM" id="SignalP"/>
    </source>
</evidence>
<feature type="region of interest" description="Disordered" evidence="1">
    <location>
        <begin position="122"/>
        <end position="141"/>
    </location>
</feature>
<dbReference type="EMBL" id="LWDF02000470">
    <property type="protein sequence ID" value="KAE8246584.1"/>
    <property type="molecule type" value="Genomic_DNA"/>
</dbReference>
<dbReference type="InterPro" id="IPR001283">
    <property type="entry name" value="CRISP-related"/>
</dbReference>
<dbReference type="Gene3D" id="3.40.33.10">
    <property type="entry name" value="CAP"/>
    <property type="match status" value="1"/>
</dbReference>
<feature type="compositionally biased region" description="Low complexity" evidence="1">
    <location>
        <begin position="86"/>
        <end position="111"/>
    </location>
</feature>
<dbReference type="InterPro" id="IPR035940">
    <property type="entry name" value="CAP_sf"/>
</dbReference>
<reference evidence="3" key="1">
    <citation type="submission" date="2016-04" db="EMBL/GenBank/DDBJ databases">
        <authorList>
            <person name="Nguyen H.D."/>
            <person name="Samba Siva P."/>
            <person name="Cullis J."/>
            <person name="Levesque C.A."/>
            <person name="Hambleton S."/>
        </authorList>
    </citation>
    <scope>NUCLEOTIDE SEQUENCE</scope>
    <source>
        <strain evidence="3">DAOMC 236416</strain>
    </source>
</reference>
<evidence type="ECO:0000313" key="4">
    <source>
        <dbReference type="Proteomes" id="UP000077521"/>
    </source>
</evidence>
<sequence length="510" mass="52561">MTNIKRSFFLLLVAFLATANMTFALPASGRSMEEPSRRLMGGAVGMFSSAAASLSGDMQACRLLTGCPSTVSALPFPMPFPMPTILPSAPKPSTSSSSLSSAPRPLTTSSSDLKPATLVLKPLTSTSTSSSSSSLKPSSSSGKKYAAKIVAAGNKARPTPTLVWTIPFMPTPPKTTTITSIKTITTVLTSTKTTVSSVTSVATSTKTVSGTPSLVTSVTVIPITAVVPITTVITKTEAIPIVSTILANPATSIFTVTTVRTTSTVLSVTTTLPATAPSAAPVTTVIPVTTTLTTTAIIPVTTTVLPPTTVAADTPTTTFITTIVAATPTTIVTGDPTTAEQQAVVDTHNAYRAKHNAPSLTWNNTLAVFAKNYASKCIWAHSGGPYGENGAATVGVATTMASAADMWYNEITMYNFSAPAFSEQTGHFSQLIWKSSRTIGCAAVQCTPASLGFAWTGPEMATNVWCEYSNLPGNIIGQFDTNVLAPVGIPLVNGLVSTVGSLTGTLSVTV</sequence>